<comment type="similarity">
    <text evidence="1">Belongs to the FAH family.</text>
</comment>
<keyword evidence="2" id="KW-0479">Metal-binding</keyword>
<reference evidence="4 6" key="1">
    <citation type="submission" date="2023-07" db="EMBL/GenBank/DDBJ databases">
        <title>Sorghum-associated microbial communities from plants grown in Nebraska, USA.</title>
        <authorList>
            <person name="Schachtman D."/>
        </authorList>
    </citation>
    <scope>NUCLEOTIDE SEQUENCE</scope>
    <source>
        <strain evidence="4">DS1006</strain>
        <strain evidence="5 6">DS1016</strain>
    </source>
</reference>
<dbReference type="FunFam" id="3.90.850.10:FF:000002">
    <property type="entry name" value="2-hydroxyhepta-2,4-diene-1,7-dioate isomerase"/>
    <property type="match status" value="1"/>
</dbReference>
<dbReference type="Proteomes" id="UP001230951">
    <property type="component" value="Unassembled WGS sequence"/>
</dbReference>
<evidence type="ECO:0000313" key="7">
    <source>
        <dbReference type="Proteomes" id="UP001242995"/>
    </source>
</evidence>
<dbReference type="EMBL" id="JAUSRG010000016">
    <property type="protein sequence ID" value="MDP9906984.1"/>
    <property type="molecule type" value="Genomic_DNA"/>
</dbReference>
<dbReference type="InterPro" id="IPR051121">
    <property type="entry name" value="FAH"/>
</dbReference>
<dbReference type="EMBL" id="JAUSTF010000009">
    <property type="protein sequence ID" value="MDQ0182086.1"/>
    <property type="molecule type" value="Genomic_DNA"/>
</dbReference>
<evidence type="ECO:0000313" key="4">
    <source>
        <dbReference type="EMBL" id="MDP9906984.1"/>
    </source>
</evidence>
<dbReference type="Pfam" id="PF01557">
    <property type="entry name" value="FAA_hydrolase"/>
    <property type="match status" value="1"/>
</dbReference>
<gene>
    <name evidence="4" type="ORF">J2S90_003974</name>
    <name evidence="5" type="ORF">J2S93_003533</name>
</gene>
<dbReference type="SUPFAM" id="SSF56529">
    <property type="entry name" value="FAH"/>
    <property type="match status" value="1"/>
</dbReference>
<comment type="caution">
    <text evidence="4">The sequence shown here is derived from an EMBL/GenBank/DDBJ whole genome shotgun (WGS) entry which is preliminary data.</text>
</comment>
<keyword evidence="6" id="KW-1185">Reference proteome</keyword>
<accession>A0AAW8DLN6</accession>
<protein>
    <submittedName>
        <fullName evidence="4">2-keto-4-pentenoate hydratase/2-oxohepta-3-ene-1,7-dioic acid hydratase in catechol pathway</fullName>
    </submittedName>
</protein>
<proteinExistence type="inferred from homology"/>
<dbReference type="PANTHER" id="PTHR42796">
    <property type="entry name" value="FUMARYLACETOACETATE HYDROLASE DOMAIN-CONTAINING PROTEIN 2A-RELATED"/>
    <property type="match status" value="1"/>
</dbReference>
<organism evidence="4 7">
    <name type="scientific">Arthrobacter bambusae</name>
    <dbReference type="NCBI Taxonomy" id="1338426"/>
    <lineage>
        <taxon>Bacteria</taxon>
        <taxon>Bacillati</taxon>
        <taxon>Actinomycetota</taxon>
        <taxon>Actinomycetes</taxon>
        <taxon>Micrococcales</taxon>
        <taxon>Micrococcaceae</taxon>
        <taxon>Arthrobacter</taxon>
    </lineage>
</organism>
<dbReference type="GO" id="GO:0019752">
    <property type="term" value="P:carboxylic acid metabolic process"/>
    <property type="evidence" value="ECO:0007669"/>
    <property type="project" value="UniProtKB-ARBA"/>
</dbReference>
<evidence type="ECO:0000313" key="5">
    <source>
        <dbReference type="EMBL" id="MDQ0182086.1"/>
    </source>
</evidence>
<dbReference type="RefSeq" id="WP_306963559.1">
    <property type="nucleotide sequence ID" value="NZ_JAUSRG010000016.1"/>
</dbReference>
<dbReference type="GO" id="GO:0016853">
    <property type="term" value="F:isomerase activity"/>
    <property type="evidence" value="ECO:0007669"/>
    <property type="project" value="UniProtKB-ARBA"/>
</dbReference>
<dbReference type="GO" id="GO:0046872">
    <property type="term" value="F:metal ion binding"/>
    <property type="evidence" value="ECO:0007669"/>
    <property type="project" value="UniProtKB-KW"/>
</dbReference>
<evidence type="ECO:0000256" key="2">
    <source>
        <dbReference type="ARBA" id="ARBA00022723"/>
    </source>
</evidence>
<evidence type="ECO:0000259" key="3">
    <source>
        <dbReference type="Pfam" id="PF01557"/>
    </source>
</evidence>
<evidence type="ECO:0000256" key="1">
    <source>
        <dbReference type="ARBA" id="ARBA00010211"/>
    </source>
</evidence>
<dbReference type="Gene3D" id="3.90.850.10">
    <property type="entry name" value="Fumarylacetoacetase-like, C-terminal domain"/>
    <property type="match status" value="1"/>
</dbReference>
<dbReference type="InterPro" id="IPR036663">
    <property type="entry name" value="Fumarylacetoacetase_C_sf"/>
</dbReference>
<feature type="domain" description="Fumarylacetoacetase-like C-terminal" evidence="3">
    <location>
        <begin position="81"/>
        <end position="284"/>
    </location>
</feature>
<dbReference type="Proteomes" id="UP001242995">
    <property type="component" value="Unassembled WGS sequence"/>
</dbReference>
<dbReference type="PANTHER" id="PTHR42796:SF4">
    <property type="entry name" value="FUMARYLACETOACETATE HYDROLASE DOMAIN-CONTAINING PROTEIN 2A"/>
    <property type="match status" value="1"/>
</dbReference>
<name>A0AAW8DLN6_9MICC</name>
<sequence>MNMKFARLGTAGNEKPVVIAQDANGTEKYFSLDPLTKDINGEFLATDGIARTREALAAGNLPGISAEGLRIGSPIARPGNVVCIGLNYTAHAAESGATPPESPVVFLKPSNTVSGPFDAAPIPPSSEKYDWEVELGIVIGREASYLSSTDEAADCIAGYVVANDLSERDYQLPGAAGQWTKGKSLLQSTPLGPWLVPADELDAGHLALRTWVNGEIRQSSDTSDMIFDALTVVHHLSQYMVLEPGDVILTGTPEGVALSGRFPYIQPGDVVELEVEGLGRQRQEFYRAHAASLASVGTDEATR</sequence>
<dbReference type="AlphaFoldDB" id="A0AAW8DLN6"/>
<evidence type="ECO:0000313" key="6">
    <source>
        <dbReference type="Proteomes" id="UP001230951"/>
    </source>
</evidence>
<dbReference type="InterPro" id="IPR011234">
    <property type="entry name" value="Fumarylacetoacetase-like_C"/>
</dbReference>